<accession>A0A2A5B4A6</accession>
<dbReference type="EMBL" id="NVVJ01000011">
    <property type="protein sequence ID" value="PCJ26397.1"/>
    <property type="molecule type" value="Genomic_DNA"/>
</dbReference>
<comment type="caution">
    <text evidence="2">The sequence shown here is derived from an EMBL/GenBank/DDBJ whole genome shotgun (WGS) entry which is preliminary data.</text>
</comment>
<keyword evidence="1" id="KW-1133">Transmembrane helix</keyword>
<keyword evidence="1" id="KW-0472">Membrane</keyword>
<organism evidence="2 3">
    <name type="scientific">SAR86 cluster bacterium</name>
    <dbReference type="NCBI Taxonomy" id="2030880"/>
    <lineage>
        <taxon>Bacteria</taxon>
        <taxon>Pseudomonadati</taxon>
        <taxon>Pseudomonadota</taxon>
        <taxon>Gammaproteobacteria</taxon>
        <taxon>SAR86 cluster</taxon>
    </lineage>
</organism>
<gene>
    <name evidence="2" type="ORF">COA96_05185</name>
</gene>
<dbReference type="Proteomes" id="UP000218327">
    <property type="component" value="Unassembled WGS sequence"/>
</dbReference>
<sequence>MTRLVSAPAVRQRGVILIVLMIVFVLASTSAILVIFDNNILTRQRDSNVMLAMRDAKDALIAYAVLHGDYYSATDGAPGRLICPDTNGDGIEDSPCPGNSLGRLPVSIILPSAAVFSFSNFNSGIDEQFWYTLSDDFKRSPTGILNTTSNGNLSLDGQGGIAAILIAPGGATGVQLRGNNTSANYLEADNVAGPTYVSSDALDPENFNDRVLTITTSEILSPVSARVAEAMKLELNVFHVLNGIYPLDQAEFITAMGAAPAWIGANTWVLNTLYTQVTADSATLAFSNCNIVYTLNVGVPGISKAGVRC</sequence>
<evidence type="ECO:0000313" key="2">
    <source>
        <dbReference type="EMBL" id="PCJ26397.1"/>
    </source>
</evidence>
<proteinExistence type="predicted"/>
<protein>
    <submittedName>
        <fullName evidence="2">Uncharacterized protein</fullName>
    </submittedName>
</protein>
<evidence type="ECO:0000313" key="3">
    <source>
        <dbReference type="Proteomes" id="UP000218327"/>
    </source>
</evidence>
<dbReference type="AlphaFoldDB" id="A0A2A5B4A6"/>
<reference evidence="3" key="1">
    <citation type="submission" date="2017-08" db="EMBL/GenBank/DDBJ databases">
        <title>A dynamic microbial community with high functional redundancy inhabits the cold, oxic subseafloor aquifer.</title>
        <authorList>
            <person name="Tully B.J."/>
            <person name="Wheat C.G."/>
            <person name="Glazer B.T."/>
            <person name="Huber J.A."/>
        </authorList>
    </citation>
    <scope>NUCLEOTIDE SEQUENCE [LARGE SCALE GENOMIC DNA]</scope>
</reference>
<keyword evidence="1" id="KW-0812">Transmembrane</keyword>
<evidence type="ECO:0000256" key="1">
    <source>
        <dbReference type="SAM" id="Phobius"/>
    </source>
</evidence>
<feature type="transmembrane region" description="Helical" evidence="1">
    <location>
        <begin position="15"/>
        <end position="36"/>
    </location>
</feature>
<name>A0A2A5B4A6_9GAMM</name>